<dbReference type="Proteomes" id="UP000186817">
    <property type="component" value="Unassembled WGS sequence"/>
</dbReference>
<dbReference type="InterPro" id="IPR016449">
    <property type="entry name" value="K_chnl_inward-rec_Kir"/>
</dbReference>
<dbReference type="GO" id="GO:0034702">
    <property type="term" value="C:monoatomic ion channel complex"/>
    <property type="evidence" value="ECO:0007669"/>
    <property type="project" value="UniProtKB-KW"/>
</dbReference>
<dbReference type="Pfam" id="PF01424">
    <property type="entry name" value="R3H"/>
    <property type="match status" value="2"/>
</dbReference>
<dbReference type="PANTHER" id="PTHR11767">
    <property type="entry name" value="INWARD RECTIFIER POTASSIUM CHANNEL"/>
    <property type="match status" value="1"/>
</dbReference>
<keyword evidence="16" id="KW-1185">Reference proteome</keyword>
<evidence type="ECO:0000256" key="3">
    <source>
        <dbReference type="ARBA" id="ARBA00022538"/>
    </source>
</evidence>
<evidence type="ECO:0000256" key="1">
    <source>
        <dbReference type="ARBA" id="ARBA00004141"/>
    </source>
</evidence>
<feature type="domain" description="R3H" evidence="14">
    <location>
        <begin position="625"/>
        <end position="689"/>
    </location>
</feature>
<dbReference type="Pfam" id="PF17655">
    <property type="entry name" value="IRK_C"/>
    <property type="match status" value="1"/>
</dbReference>
<evidence type="ECO:0000256" key="6">
    <source>
        <dbReference type="ARBA" id="ARBA00022958"/>
    </source>
</evidence>
<comment type="subcellular location">
    <subcellularLocation>
        <location evidence="1 11">Membrane</location>
        <topology evidence="1 11">Multi-pass membrane protein</topology>
    </subcellularLocation>
</comment>
<keyword evidence="2 11" id="KW-0813">Transport</keyword>
<keyword evidence="10 11" id="KW-0407">Ion channel</keyword>
<evidence type="ECO:0000256" key="12">
    <source>
        <dbReference type="SAM" id="MobiDB-lite"/>
    </source>
</evidence>
<evidence type="ECO:0000313" key="15">
    <source>
        <dbReference type="EMBL" id="OLP86786.1"/>
    </source>
</evidence>
<dbReference type="SUPFAM" id="SSF81324">
    <property type="entry name" value="Voltage-gated potassium channels"/>
    <property type="match status" value="1"/>
</dbReference>
<evidence type="ECO:0000259" key="14">
    <source>
        <dbReference type="PROSITE" id="PS51061"/>
    </source>
</evidence>
<evidence type="ECO:0000256" key="2">
    <source>
        <dbReference type="ARBA" id="ARBA00022448"/>
    </source>
</evidence>
<dbReference type="SUPFAM" id="SSF81296">
    <property type="entry name" value="E set domains"/>
    <property type="match status" value="1"/>
</dbReference>
<dbReference type="InterPro" id="IPR036867">
    <property type="entry name" value="R3H_dom_sf"/>
</dbReference>
<dbReference type="OrthoDB" id="273257at2759"/>
<sequence>MTEADAPEQTGTAESAESKSFNIEEALEAFLADVSCKELRLPPLDPEQRKQAKKLAEKYPEIKCESYGFGEERRLHLFKSSASLKAGLAKEGSREGARAECASDQSTAVSGATSPDSAEDASGGVFEDVAALPSNLYQVRNTFIHIEEQGVADQRNIQSMPHGMFRQRLQEEAMQHATDRAAGPVPASTATATPSIPEVPELTKDFAPGTEVVIEGLQKFPAFNGLRGTVQLLDKTTGRYNVQLSSSDGPLEQIAKIKGDNLRMLVPPPPPFESSVTVKVETPSAMHARAPDFVPMRQMGLTNIPPNPHWQDPHAAPPLYPGDPHCQYDSYVHPAHSIPKPPRFLIPASSRPQAEAAQLELDIANGLVVTPRATERQFFDLGGFYIFVGRPRLKGGEVGEGFAGLCRLCLTGMPTVAFEAHCDPASQSQPPAFHSETFGPSGYNKMLSNHVTLISTFASVEISVTQKLADLHTRISTTEFETDYLCNRFVIANSGHHAHWPAQAETLAQLASGFGHPQLADLHTRISTTEFETDYLCNRFVIANSGHHAHWNPLSTCVGIEAVYDLLGAWLGKEFKRPSQWSKWYRYLSPEQTGGSRTRRSSCRILVSETAISQPTLVNVAEHAEPETFNIEKALESFLADVSSQELRLPPLDPEQRKQAKKLAEKYPEMKCESYGFGEERRLHLFKTAATLKAGLAKEGPKELQQAECASDHSTAVSGAASPEKTEGISGGALFEEVAALLSNLYQVRNTFIHIEEKGFVDQRNIQSMPHGMFRQCLQEEAAQIPQDGHAGPATPAAEPANDANAWIPEVPEITKTKDFAPGTEVIIEGLQKFPAFNGLRGTIQLLDKTTGRYNVQLASSDGPMDQIAKIKGDNLRMLAPPPPSATPETPSKMHARAPDFVPMQQCVRMPNVQPNLQMNAQHLQPNVQPNPTWQEPALTIQQSYAAARGVSLRIHPSTTHTSAHRRLQPADFAMGSLRMTLEDLNSILRLENAGICAAKAEAKAAAHPCCQSDTEVANIFIRSGRQGIERVPALRCEVSATIYGPAETSSDSHESDSDHFHEDGDPEPASGKKQRRRQVHRILDREGVEFQSQGVFHVVQTRRTCTIFLLDFFHTVIHLPFPGLFVVTLTVYFACFAFFALFWIWFSDVCAIGLDSYRDAFYLSVETQMTIGYGVPDPNFGDCWEAAVLIVVQTVVGLMLDATVIGVVFQKLANANARANTVIFSDTALLEVEEGCAYLRFRVADMSWRPLSQATMQVYCVQHHRDESQPRGIRVELAAVHLEEPDTDIHNGIIFLGLPAMVSHKINYESPLSPDVPAGTTGSPTPNDVRKYLIESPYLEVLVLLSGTEESTGAIVEARHSYTLDDMFWNRAYGTCVSISSEGYHCVDFHAIHHTYPLSALPDQRNTTVLNSAVAHGISHTFPATLDANMDSDNE</sequence>
<dbReference type="GO" id="GO:0005242">
    <property type="term" value="F:inward rectifier potassium channel activity"/>
    <property type="evidence" value="ECO:0007669"/>
    <property type="project" value="InterPro"/>
</dbReference>
<dbReference type="GO" id="GO:1990573">
    <property type="term" value="P:potassium ion import across plasma membrane"/>
    <property type="evidence" value="ECO:0007669"/>
    <property type="project" value="TreeGrafter"/>
</dbReference>
<dbReference type="GO" id="GO:0005886">
    <property type="term" value="C:plasma membrane"/>
    <property type="evidence" value="ECO:0007669"/>
    <property type="project" value="TreeGrafter"/>
</dbReference>
<dbReference type="EMBL" id="LSRX01000900">
    <property type="protein sequence ID" value="OLP86786.1"/>
    <property type="molecule type" value="Genomic_DNA"/>
</dbReference>
<comment type="similarity">
    <text evidence="11">Belongs to the inward rectifier-type potassium channel (TC 1.A.2.1) family.</text>
</comment>
<protein>
    <submittedName>
        <fullName evidence="15">ATP-sensitive inward rectifier potassium channel 11</fullName>
    </submittedName>
</protein>
<keyword evidence="7 13" id="KW-1133">Transmembrane helix</keyword>
<feature type="region of interest" description="Disordered" evidence="12">
    <location>
        <begin position="1046"/>
        <end position="1077"/>
    </location>
</feature>
<dbReference type="PROSITE" id="PS51061">
    <property type="entry name" value="R3H"/>
    <property type="match status" value="2"/>
</dbReference>
<dbReference type="InterPro" id="IPR040445">
    <property type="entry name" value="Kir_TM"/>
</dbReference>
<dbReference type="Gene3D" id="2.60.40.1400">
    <property type="entry name" value="G protein-activated inward rectifier potassium channel 1"/>
    <property type="match status" value="1"/>
</dbReference>
<dbReference type="CDD" id="cd02325">
    <property type="entry name" value="R3H"/>
    <property type="match status" value="2"/>
</dbReference>
<dbReference type="InterPro" id="IPR013518">
    <property type="entry name" value="K_chnl_inward-rec_Kir_cyto"/>
</dbReference>
<dbReference type="Gene3D" id="3.30.1370.50">
    <property type="entry name" value="R3H-like domain"/>
    <property type="match status" value="2"/>
</dbReference>
<dbReference type="InterPro" id="IPR014756">
    <property type="entry name" value="Ig_E-set"/>
</dbReference>
<dbReference type="InterPro" id="IPR041647">
    <property type="entry name" value="IRK_C"/>
</dbReference>
<proteinExistence type="inferred from homology"/>
<feature type="region of interest" description="Disordered" evidence="12">
    <location>
        <begin position="1"/>
        <end position="20"/>
    </location>
</feature>
<keyword evidence="3 11" id="KW-0633">Potassium transport</keyword>
<feature type="compositionally biased region" description="Polar residues" evidence="12">
    <location>
        <begin position="103"/>
        <end position="116"/>
    </location>
</feature>
<evidence type="ECO:0000256" key="9">
    <source>
        <dbReference type="ARBA" id="ARBA00023136"/>
    </source>
</evidence>
<dbReference type="InterPro" id="IPR001374">
    <property type="entry name" value="R3H_dom"/>
</dbReference>
<accession>A0A1Q9CV34</accession>
<dbReference type="SMART" id="SM00393">
    <property type="entry name" value="R3H"/>
    <property type="match status" value="2"/>
</dbReference>
<evidence type="ECO:0000256" key="8">
    <source>
        <dbReference type="ARBA" id="ARBA00023065"/>
    </source>
</evidence>
<reference evidence="15 16" key="1">
    <citation type="submission" date="2016-02" db="EMBL/GenBank/DDBJ databases">
        <title>Genome analysis of coral dinoflagellate symbionts highlights evolutionary adaptations to a symbiotic lifestyle.</title>
        <authorList>
            <person name="Aranda M."/>
            <person name="Li Y."/>
            <person name="Liew Y.J."/>
            <person name="Baumgarten S."/>
            <person name="Simakov O."/>
            <person name="Wilson M."/>
            <person name="Piel J."/>
            <person name="Ashoor H."/>
            <person name="Bougouffa S."/>
            <person name="Bajic V.B."/>
            <person name="Ryu T."/>
            <person name="Ravasi T."/>
            <person name="Bayer T."/>
            <person name="Micklem G."/>
            <person name="Kim H."/>
            <person name="Bhak J."/>
            <person name="Lajeunesse T.C."/>
            <person name="Voolstra C.R."/>
        </authorList>
    </citation>
    <scope>NUCLEOTIDE SEQUENCE [LARGE SCALE GENOMIC DNA]</scope>
    <source>
        <strain evidence="15 16">CCMP2467</strain>
    </source>
</reference>
<keyword evidence="5 11" id="KW-0851">Voltage-gated channel</keyword>
<dbReference type="Pfam" id="PF01007">
    <property type="entry name" value="IRK"/>
    <property type="match status" value="1"/>
</dbReference>
<evidence type="ECO:0000256" key="7">
    <source>
        <dbReference type="ARBA" id="ARBA00022989"/>
    </source>
</evidence>
<dbReference type="SUPFAM" id="SSF82708">
    <property type="entry name" value="R3H domain"/>
    <property type="match status" value="1"/>
</dbReference>
<feature type="transmembrane region" description="Helical" evidence="13">
    <location>
        <begin position="1125"/>
        <end position="1147"/>
    </location>
</feature>
<evidence type="ECO:0000256" key="11">
    <source>
        <dbReference type="RuleBase" id="RU003822"/>
    </source>
</evidence>
<evidence type="ECO:0000313" key="16">
    <source>
        <dbReference type="Proteomes" id="UP000186817"/>
    </source>
</evidence>
<keyword evidence="4 11" id="KW-0812">Transmembrane</keyword>
<dbReference type="Gene3D" id="1.10.287.70">
    <property type="match status" value="1"/>
</dbReference>
<dbReference type="GO" id="GO:0034765">
    <property type="term" value="P:regulation of monoatomic ion transmembrane transport"/>
    <property type="evidence" value="ECO:0007669"/>
    <property type="project" value="TreeGrafter"/>
</dbReference>
<keyword evidence="6 11" id="KW-0630">Potassium</keyword>
<feature type="region of interest" description="Disordered" evidence="12">
    <location>
        <begin position="703"/>
        <end position="728"/>
    </location>
</feature>
<evidence type="ECO:0000256" key="10">
    <source>
        <dbReference type="ARBA" id="ARBA00023303"/>
    </source>
</evidence>
<gene>
    <name evidence="15" type="primary">KCNJ11</name>
    <name evidence="15" type="ORF">AK812_SmicGene32084</name>
</gene>
<feature type="region of interest" description="Disordered" evidence="12">
    <location>
        <begin position="92"/>
        <end position="122"/>
    </location>
</feature>
<feature type="domain" description="R3H" evidence="14">
    <location>
        <begin position="17"/>
        <end position="81"/>
    </location>
</feature>
<keyword evidence="9 13" id="KW-0472">Membrane</keyword>
<evidence type="ECO:0000256" key="5">
    <source>
        <dbReference type="ARBA" id="ARBA00022882"/>
    </source>
</evidence>
<name>A0A1Q9CV34_SYMMI</name>
<feature type="compositionally biased region" description="Polar residues" evidence="12">
    <location>
        <begin position="9"/>
        <end position="20"/>
    </location>
</feature>
<keyword evidence="8 11" id="KW-0406">Ion transport</keyword>
<evidence type="ECO:0000256" key="4">
    <source>
        <dbReference type="ARBA" id="ARBA00022692"/>
    </source>
</evidence>
<evidence type="ECO:0000256" key="13">
    <source>
        <dbReference type="SAM" id="Phobius"/>
    </source>
</evidence>
<dbReference type="GO" id="GO:0003676">
    <property type="term" value="F:nucleic acid binding"/>
    <property type="evidence" value="ECO:0007669"/>
    <property type="project" value="UniProtKB-UniRule"/>
</dbReference>
<organism evidence="15 16">
    <name type="scientific">Symbiodinium microadriaticum</name>
    <name type="common">Dinoflagellate</name>
    <name type="synonym">Zooxanthella microadriatica</name>
    <dbReference type="NCBI Taxonomy" id="2951"/>
    <lineage>
        <taxon>Eukaryota</taxon>
        <taxon>Sar</taxon>
        <taxon>Alveolata</taxon>
        <taxon>Dinophyceae</taxon>
        <taxon>Suessiales</taxon>
        <taxon>Symbiodiniaceae</taxon>
        <taxon>Symbiodinium</taxon>
    </lineage>
</organism>
<feature type="compositionally biased region" description="Basic and acidic residues" evidence="12">
    <location>
        <begin position="1051"/>
        <end position="1064"/>
    </location>
</feature>
<comment type="caution">
    <text evidence="15">The sequence shown here is derived from an EMBL/GenBank/DDBJ whole genome shotgun (WGS) entry which is preliminary data.</text>
</comment>